<keyword evidence="2 4" id="KW-1133">Transmembrane helix</keyword>
<proteinExistence type="predicted"/>
<feature type="transmembrane region" description="Helical" evidence="4">
    <location>
        <begin position="326"/>
        <end position="346"/>
    </location>
</feature>
<dbReference type="InterPro" id="IPR020846">
    <property type="entry name" value="MFS_dom"/>
</dbReference>
<feature type="transmembrane region" description="Helical" evidence="4">
    <location>
        <begin position="91"/>
        <end position="110"/>
    </location>
</feature>
<feature type="domain" description="Major facilitator superfamily (MFS) profile" evidence="5">
    <location>
        <begin position="25"/>
        <end position="416"/>
    </location>
</feature>
<evidence type="ECO:0000256" key="3">
    <source>
        <dbReference type="ARBA" id="ARBA00023136"/>
    </source>
</evidence>
<keyword evidence="3 4" id="KW-0472">Membrane</keyword>
<feature type="transmembrane region" description="Helical" evidence="4">
    <location>
        <begin position="274"/>
        <end position="293"/>
    </location>
</feature>
<dbReference type="InterPro" id="IPR050327">
    <property type="entry name" value="Proton-linked_MCT"/>
</dbReference>
<evidence type="ECO:0000259" key="5">
    <source>
        <dbReference type="PROSITE" id="PS50850"/>
    </source>
</evidence>
<feature type="transmembrane region" description="Helical" evidence="4">
    <location>
        <begin position="358"/>
        <end position="381"/>
    </location>
</feature>
<evidence type="ECO:0000256" key="1">
    <source>
        <dbReference type="ARBA" id="ARBA00022692"/>
    </source>
</evidence>
<keyword evidence="7" id="KW-1185">Reference proteome</keyword>
<evidence type="ECO:0000256" key="2">
    <source>
        <dbReference type="ARBA" id="ARBA00022989"/>
    </source>
</evidence>
<dbReference type="PROSITE" id="PS50850">
    <property type="entry name" value="MFS"/>
    <property type="match status" value="1"/>
</dbReference>
<dbReference type="PANTHER" id="PTHR11360:SF290">
    <property type="entry name" value="MONOCARBOXYLATE MFS PERMEASE"/>
    <property type="match status" value="1"/>
</dbReference>
<organism evidence="6 7">
    <name type="scientific">Methylobacterium durans</name>
    <dbReference type="NCBI Taxonomy" id="2202825"/>
    <lineage>
        <taxon>Bacteria</taxon>
        <taxon>Pseudomonadati</taxon>
        <taxon>Pseudomonadota</taxon>
        <taxon>Alphaproteobacteria</taxon>
        <taxon>Hyphomicrobiales</taxon>
        <taxon>Methylobacteriaceae</taxon>
        <taxon>Methylobacterium</taxon>
    </lineage>
</organism>
<dbReference type="InterPro" id="IPR036259">
    <property type="entry name" value="MFS_trans_sf"/>
</dbReference>
<keyword evidence="1 4" id="KW-0812">Transmembrane</keyword>
<evidence type="ECO:0000313" key="7">
    <source>
        <dbReference type="Proteomes" id="UP000245926"/>
    </source>
</evidence>
<sequence>MTDLVLAHPAGRPVIKRSRVRPWAVAGAALLTMLATAAAIGAPGVLIIPLSQEFGWSTASISSALAVRSVLFGLMGLAAAPLMNALGLRRVMLAALLLVGTGLLASLAMTRIWHLVLLWGALIGIGSGATALVLGATVATRCFPRRSGFVMGVLGAGAAAGPLVVLPAISALAEAGGWRAAVFALVVLAALAAVAVLVLVPEESGGADDGLGRIGRSGGNEPAAIALHGAARSGIFWVLLGTFAICGAATSGLVQTHFVPFCADYGLSSFRAANVLALMGPLAVLGSLGAGWLSDRFDGGWLLFWFYGLRGLSLLCLPFTDFSLTALAVFGMFYGLDWIATVPPTVKLIVLRFGRERATLILGWIFAGHQFGAAAAVFAAGHLRDASAGYLPAFLVAGVLCLFAAAALPVLSVPAGSGLGGRDRT</sequence>
<feature type="transmembrane region" description="Helical" evidence="4">
    <location>
        <begin position="54"/>
        <end position="79"/>
    </location>
</feature>
<feature type="transmembrane region" description="Helical" evidence="4">
    <location>
        <begin position="178"/>
        <end position="200"/>
    </location>
</feature>
<dbReference type="EMBL" id="CP029550">
    <property type="protein sequence ID" value="AWN39574.1"/>
    <property type="molecule type" value="Genomic_DNA"/>
</dbReference>
<dbReference type="CDD" id="cd17355">
    <property type="entry name" value="MFS_YcxA_like"/>
    <property type="match status" value="1"/>
</dbReference>
<dbReference type="InterPro" id="IPR011701">
    <property type="entry name" value="MFS"/>
</dbReference>
<dbReference type="GO" id="GO:0022857">
    <property type="term" value="F:transmembrane transporter activity"/>
    <property type="evidence" value="ECO:0007669"/>
    <property type="project" value="InterPro"/>
</dbReference>
<feature type="transmembrane region" description="Helical" evidence="4">
    <location>
        <begin position="116"/>
        <end position="137"/>
    </location>
</feature>
<gene>
    <name evidence="6" type="ORF">DK389_02340</name>
</gene>
<reference evidence="7" key="1">
    <citation type="submission" date="2018-05" db="EMBL/GenBank/DDBJ databases">
        <title>Complete Genome Sequence of Methylobacterium sp. 17SD2-17.</title>
        <authorList>
            <person name="Srinivasan S."/>
        </authorList>
    </citation>
    <scope>NUCLEOTIDE SEQUENCE [LARGE SCALE GENOMIC DNA]</scope>
    <source>
        <strain evidence="7">17SD2-17</strain>
    </source>
</reference>
<dbReference type="Proteomes" id="UP000245926">
    <property type="component" value="Chromosome"/>
</dbReference>
<feature type="transmembrane region" description="Helical" evidence="4">
    <location>
        <begin position="300"/>
        <end position="320"/>
    </location>
</feature>
<protein>
    <submittedName>
        <fullName evidence="6">MFS transporter</fullName>
    </submittedName>
</protein>
<name>A0A2U8W0H8_9HYPH</name>
<feature type="transmembrane region" description="Helical" evidence="4">
    <location>
        <begin position="23"/>
        <end position="48"/>
    </location>
</feature>
<feature type="transmembrane region" description="Helical" evidence="4">
    <location>
        <begin position="149"/>
        <end position="172"/>
    </location>
</feature>
<dbReference type="PANTHER" id="PTHR11360">
    <property type="entry name" value="MONOCARBOXYLATE TRANSPORTER"/>
    <property type="match status" value="1"/>
</dbReference>
<evidence type="ECO:0000256" key="4">
    <source>
        <dbReference type="SAM" id="Phobius"/>
    </source>
</evidence>
<dbReference type="OrthoDB" id="146345at2"/>
<feature type="transmembrane region" description="Helical" evidence="4">
    <location>
        <begin position="235"/>
        <end position="254"/>
    </location>
</feature>
<dbReference type="Gene3D" id="1.20.1250.20">
    <property type="entry name" value="MFS general substrate transporter like domains"/>
    <property type="match status" value="2"/>
</dbReference>
<dbReference type="KEGG" id="mets:DK389_02340"/>
<accession>A0A2U8W0H8</accession>
<dbReference type="SUPFAM" id="SSF103473">
    <property type="entry name" value="MFS general substrate transporter"/>
    <property type="match status" value="1"/>
</dbReference>
<dbReference type="AlphaFoldDB" id="A0A2U8W0H8"/>
<feature type="transmembrane region" description="Helical" evidence="4">
    <location>
        <begin position="393"/>
        <end position="415"/>
    </location>
</feature>
<evidence type="ECO:0000313" key="6">
    <source>
        <dbReference type="EMBL" id="AWN39574.1"/>
    </source>
</evidence>
<dbReference type="Pfam" id="PF07690">
    <property type="entry name" value="MFS_1"/>
    <property type="match status" value="1"/>
</dbReference>